<keyword evidence="4" id="KW-1185">Reference proteome</keyword>
<evidence type="ECO:0000256" key="2">
    <source>
        <dbReference type="SAM" id="SignalP"/>
    </source>
</evidence>
<gene>
    <name evidence="3" type="ORF">AWZ03_004175</name>
</gene>
<name>A0A484BKJ1_DRONA</name>
<dbReference type="Proteomes" id="UP000295192">
    <property type="component" value="Unassembled WGS sequence"/>
</dbReference>
<dbReference type="EMBL" id="LSRL02000024">
    <property type="protein sequence ID" value="TDG49307.1"/>
    <property type="molecule type" value="Genomic_DNA"/>
</dbReference>
<dbReference type="OMA" id="YCKENCP"/>
<feature type="region of interest" description="Disordered" evidence="1">
    <location>
        <begin position="88"/>
        <end position="107"/>
    </location>
</feature>
<sequence>MWKWLISVNLLLLVWRASWAQRAVTCLDPVYMDCQSFCQVNCVDDRTECLYNCDNGCGCTEAYVVRNNGGCRKISKCVFIELTSEEVDTAPPPCVENTTPAEEGNDDDRLNLLPFVPFNRFE</sequence>
<comment type="caution">
    <text evidence="3">The sequence shown here is derived from an EMBL/GenBank/DDBJ whole genome shotgun (WGS) entry which is preliminary data.</text>
</comment>
<dbReference type="AlphaFoldDB" id="A0A484BKJ1"/>
<accession>A0A484BKJ1</accession>
<protein>
    <recommendedName>
        <fullName evidence="5">TIL domain-containing protein</fullName>
    </recommendedName>
</protein>
<organism evidence="3 4">
    <name type="scientific">Drosophila navojoa</name>
    <name type="common">Fruit fly</name>
    <dbReference type="NCBI Taxonomy" id="7232"/>
    <lineage>
        <taxon>Eukaryota</taxon>
        <taxon>Metazoa</taxon>
        <taxon>Ecdysozoa</taxon>
        <taxon>Arthropoda</taxon>
        <taxon>Hexapoda</taxon>
        <taxon>Insecta</taxon>
        <taxon>Pterygota</taxon>
        <taxon>Neoptera</taxon>
        <taxon>Endopterygota</taxon>
        <taxon>Diptera</taxon>
        <taxon>Brachycera</taxon>
        <taxon>Muscomorpha</taxon>
        <taxon>Ephydroidea</taxon>
        <taxon>Drosophilidae</taxon>
        <taxon>Drosophila</taxon>
    </lineage>
</organism>
<proteinExistence type="predicted"/>
<evidence type="ECO:0000256" key="1">
    <source>
        <dbReference type="SAM" id="MobiDB-lite"/>
    </source>
</evidence>
<feature type="signal peptide" evidence="2">
    <location>
        <begin position="1"/>
        <end position="20"/>
    </location>
</feature>
<evidence type="ECO:0000313" key="4">
    <source>
        <dbReference type="Proteomes" id="UP000295192"/>
    </source>
</evidence>
<feature type="chain" id="PRO_5019810960" description="TIL domain-containing protein" evidence="2">
    <location>
        <begin position="21"/>
        <end position="122"/>
    </location>
</feature>
<keyword evidence="2" id="KW-0732">Signal</keyword>
<evidence type="ECO:0000313" key="3">
    <source>
        <dbReference type="EMBL" id="TDG49307.1"/>
    </source>
</evidence>
<reference evidence="3 4" key="1">
    <citation type="journal article" date="2019" name="J. Hered.">
        <title>An Improved Genome Assembly for Drosophila navojoa, the Basal Species in the mojavensis Cluster.</title>
        <authorList>
            <person name="Vanderlinde T."/>
            <person name="Dupim E.G."/>
            <person name="Nazario-Yepiz N.O."/>
            <person name="Carvalho A.B."/>
        </authorList>
    </citation>
    <scope>NUCLEOTIDE SEQUENCE [LARGE SCALE GENOMIC DNA]</scope>
    <source>
        <strain evidence="3">Navoj_Jal97</strain>
        <tissue evidence="3">Whole organism</tissue>
    </source>
</reference>
<evidence type="ECO:0008006" key="5">
    <source>
        <dbReference type="Google" id="ProtNLM"/>
    </source>
</evidence>